<keyword evidence="3" id="KW-1185">Reference proteome</keyword>
<proteinExistence type="predicted"/>
<protein>
    <submittedName>
        <fullName evidence="2">Uncharacterized protein</fullName>
    </submittedName>
</protein>
<feature type="non-terminal residue" evidence="2">
    <location>
        <position position="1"/>
    </location>
</feature>
<comment type="caution">
    <text evidence="2">The sequence shown here is derived from an EMBL/GenBank/DDBJ whole genome shotgun (WGS) entry which is preliminary data.</text>
</comment>
<evidence type="ECO:0000313" key="2">
    <source>
        <dbReference type="EMBL" id="MCD9645794.1"/>
    </source>
</evidence>
<evidence type="ECO:0000313" key="3">
    <source>
        <dbReference type="Proteomes" id="UP000823775"/>
    </source>
</evidence>
<feature type="region of interest" description="Disordered" evidence="1">
    <location>
        <begin position="134"/>
        <end position="154"/>
    </location>
</feature>
<reference evidence="2 3" key="1">
    <citation type="journal article" date="2021" name="BMC Genomics">
        <title>Datura genome reveals duplications of psychoactive alkaloid biosynthetic genes and high mutation rate following tissue culture.</title>
        <authorList>
            <person name="Rajewski A."/>
            <person name="Carter-House D."/>
            <person name="Stajich J."/>
            <person name="Litt A."/>
        </authorList>
    </citation>
    <scope>NUCLEOTIDE SEQUENCE [LARGE SCALE GENOMIC DNA]</scope>
    <source>
        <strain evidence="2">AR-01</strain>
    </source>
</reference>
<organism evidence="2 3">
    <name type="scientific">Datura stramonium</name>
    <name type="common">Jimsonweed</name>
    <name type="synonym">Common thornapple</name>
    <dbReference type="NCBI Taxonomy" id="4076"/>
    <lineage>
        <taxon>Eukaryota</taxon>
        <taxon>Viridiplantae</taxon>
        <taxon>Streptophyta</taxon>
        <taxon>Embryophyta</taxon>
        <taxon>Tracheophyta</taxon>
        <taxon>Spermatophyta</taxon>
        <taxon>Magnoliopsida</taxon>
        <taxon>eudicotyledons</taxon>
        <taxon>Gunneridae</taxon>
        <taxon>Pentapetalae</taxon>
        <taxon>asterids</taxon>
        <taxon>lamiids</taxon>
        <taxon>Solanales</taxon>
        <taxon>Solanaceae</taxon>
        <taxon>Solanoideae</taxon>
        <taxon>Datureae</taxon>
        <taxon>Datura</taxon>
    </lineage>
</organism>
<accession>A0ABS8VG10</accession>
<dbReference type="EMBL" id="JACEIK010004549">
    <property type="protein sequence ID" value="MCD9645794.1"/>
    <property type="molecule type" value="Genomic_DNA"/>
</dbReference>
<name>A0ABS8VG10_DATST</name>
<dbReference type="Proteomes" id="UP000823775">
    <property type="component" value="Unassembled WGS sequence"/>
</dbReference>
<sequence length="192" mass="21496">DRLGYEDARVRRKLRMKGRKSHEDVKVYTAIPTSVALADILCGNVGPMSPLPMPCLVFLLTICMPGIALLDYPVGVGHSTERVRAPSHLGSQNYVATVGYFVPNGPRFVITQFMPLYPRKIETQELKWRKWELSAPRSQDESSSDPSGTPQDEGKWAVYLTGHHHESSGTPRVMVSPVVTKENKIPVLIMRR</sequence>
<evidence type="ECO:0000256" key="1">
    <source>
        <dbReference type="SAM" id="MobiDB-lite"/>
    </source>
</evidence>
<gene>
    <name evidence="2" type="ORF">HAX54_034996</name>
</gene>